<protein>
    <recommendedName>
        <fullName evidence="1">Carrier domain-containing protein</fullName>
    </recommendedName>
</protein>
<accession>A0AAW1FM83</accession>
<evidence type="ECO:0000313" key="3">
    <source>
        <dbReference type="Proteomes" id="UP001488805"/>
    </source>
</evidence>
<gene>
    <name evidence="2" type="ORF">VZT92_008060</name>
</gene>
<dbReference type="InterPro" id="IPR009081">
    <property type="entry name" value="PP-bd_ACP"/>
</dbReference>
<dbReference type="EMBL" id="JBCEZU010000056">
    <property type="protein sequence ID" value="KAK9535693.1"/>
    <property type="molecule type" value="Genomic_DNA"/>
</dbReference>
<dbReference type="Proteomes" id="UP001488805">
    <property type="component" value="Unassembled WGS sequence"/>
</dbReference>
<dbReference type="Pfam" id="PF00550">
    <property type="entry name" value="PP-binding"/>
    <property type="match status" value="1"/>
</dbReference>
<proteinExistence type="predicted"/>
<reference evidence="2 3" key="1">
    <citation type="journal article" date="2024" name="Genome Biol. Evol.">
        <title>Chromosome-level genome assembly of the viviparous eelpout Zoarces viviparus.</title>
        <authorList>
            <person name="Fuhrmann N."/>
            <person name="Brasseur M.V."/>
            <person name="Bakowski C.E."/>
            <person name="Podsiadlowski L."/>
            <person name="Prost S."/>
            <person name="Krehenwinkel H."/>
            <person name="Mayer C."/>
        </authorList>
    </citation>
    <scope>NUCLEOTIDE SEQUENCE [LARGE SCALE GENOMIC DNA]</scope>
    <source>
        <strain evidence="2">NO-MEL_2022_Ind0_liver</strain>
    </source>
</reference>
<dbReference type="InterPro" id="IPR036736">
    <property type="entry name" value="ACP-like_sf"/>
</dbReference>
<evidence type="ECO:0000259" key="1">
    <source>
        <dbReference type="PROSITE" id="PS50075"/>
    </source>
</evidence>
<feature type="domain" description="Carrier" evidence="1">
    <location>
        <begin position="66"/>
        <end position="131"/>
    </location>
</feature>
<dbReference type="Gene3D" id="1.10.1200.10">
    <property type="entry name" value="ACP-like"/>
    <property type="match status" value="1"/>
</dbReference>
<name>A0AAW1FM83_ZOAVI</name>
<dbReference type="PROSITE" id="PS50075">
    <property type="entry name" value="CARRIER"/>
    <property type="match status" value="1"/>
</dbReference>
<organism evidence="2 3">
    <name type="scientific">Zoarces viviparus</name>
    <name type="common">Viviparous eelpout</name>
    <name type="synonym">Blennius viviparus</name>
    <dbReference type="NCBI Taxonomy" id="48416"/>
    <lineage>
        <taxon>Eukaryota</taxon>
        <taxon>Metazoa</taxon>
        <taxon>Chordata</taxon>
        <taxon>Craniata</taxon>
        <taxon>Vertebrata</taxon>
        <taxon>Euteleostomi</taxon>
        <taxon>Actinopterygii</taxon>
        <taxon>Neopterygii</taxon>
        <taxon>Teleostei</taxon>
        <taxon>Neoteleostei</taxon>
        <taxon>Acanthomorphata</taxon>
        <taxon>Eupercaria</taxon>
        <taxon>Perciformes</taxon>
        <taxon>Cottioidei</taxon>
        <taxon>Zoarcales</taxon>
        <taxon>Zoarcidae</taxon>
        <taxon>Zoarcinae</taxon>
        <taxon>Zoarces</taxon>
    </lineage>
</organism>
<evidence type="ECO:0000313" key="2">
    <source>
        <dbReference type="EMBL" id="KAK9535693.1"/>
    </source>
</evidence>
<dbReference type="SUPFAM" id="SSF47336">
    <property type="entry name" value="ACP-like"/>
    <property type="match status" value="1"/>
</dbReference>
<keyword evidence="3" id="KW-1185">Reference proteome</keyword>
<comment type="caution">
    <text evidence="2">The sequence shown here is derived from an EMBL/GenBank/DDBJ whole genome shotgun (WGS) entry which is preliminary data.</text>
</comment>
<dbReference type="AlphaFoldDB" id="A0AAW1FM83"/>
<sequence>MAVRTLQELVAAAASLHSDRAAVKYDGSMLLYRDLVRLSGKVDMEALMKTFQTQRRSFESSRLDFTKLKGTLRSLWQETLALPEDAAVDEASNFLLSGGDSLKALRLHEDILAAVGATSPELLEAILDGTF</sequence>